<protein>
    <submittedName>
        <fullName evidence="1">Uncharacterized protein</fullName>
    </submittedName>
</protein>
<keyword evidence="2" id="KW-1185">Reference proteome</keyword>
<proteinExistence type="predicted"/>
<accession>A0ACC0W2J2</accession>
<name>A0ACC0W2J2_9STRA</name>
<reference evidence="1 2" key="1">
    <citation type="journal article" date="2022" name="bioRxiv">
        <title>The genome of the oomycete Peronosclerospora sorghi, a cosmopolitan pathogen of maize and sorghum, is inflated with dispersed pseudogenes.</title>
        <authorList>
            <person name="Fletcher K."/>
            <person name="Martin F."/>
            <person name="Isakeit T."/>
            <person name="Cavanaugh K."/>
            <person name="Magill C."/>
            <person name="Michelmore R."/>
        </authorList>
    </citation>
    <scope>NUCLEOTIDE SEQUENCE [LARGE SCALE GENOMIC DNA]</scope>
    <source>
        <strain evidence="1">P6</strain>
    </source>
</reference>
<dbReference type="EMBL" id="CM047583">
    <property type="protein sequence ID" value="KAI9913045.1"/>
    <property type="molecule type" value="Genomic_DNA"/>
</dbReference>
<comment type="caution">
    <text evidence="1">The sequence shown here is derived from an EMBL/GenBank/DDBJ whole genome shotgun (WGS) entry which is preliminary data.</text>
</comment>
<organism evidence="1 2">
    <name type="scientific">Peronosclerospora sorghi</name>
    <dbReference type="NCBI Taxonomy" id="230839"/>
    <lineage>
        <taxon>Eukaryota</taxon>
        <taxon>Sar</taxon>
        <taxon>Stramenopiles</taxon>
        <taxon>Oomycota</taxon>
        <taxon>Peronosporomycetes</taxon>
        <taxon>Peronosporales</taxon>
        <taxon>Peronosporaceae</taxon>
        <taxon>Peronosclerospora</taxon>
    </lineage>
</organism>
<dbReference type="Proteomes" id="UP001163321">
    <property type="component" value="Chromosome 4"/>
</dbReference>
<evidence type="ECO:0000313" key="1">
    <source>
        <dbReference type="EMBL" id="KAI9913045.1"/>
    </source>
</evidence>
<evidence type="ECO:0000313" key="2">
    <source>
        <dbReference type="Proteomes" id="UP001163321"/>
    </source>
</evidence>
<sequence length="163" mass="18695">MSEDKMKEWFMITKEVGAHVWLNGHNHGFNHDISNWGTHFYETGGGIQSETSGMPPEVAEKYVEHAWIASGNPYGFFMLHFSEEWLKTELVTFDNSWTFSVKKEEIKKVATKKATAGTFRSLSVLKNSAPPAKTDCKYALHWHHLHIRSSQVDASRRRAARRS</sequence>
<gene>
    <name evidence="1" type="ORF">PsorP6_006297</name>
</gene>